<dbReference type="KEGG" id="fcy:FRACYDRAFT_232626"/>
<feature type="compositionally biased region" description="Acidic residues" evidence="1">
    <location>
        <begin position="179"/>
        <end position="193"/>
    </location>
</feature>
<name>A0A1E7FWE2_9STRA</name>
<dbReference type="InParanoid" id="A0A1E7FWE2"/>
<sequence length="244" mass="27191">MSSVTALSSSGSRHITVLGYLQDYADVSEQSHQELKSSFWHLTKSRRNVSSGILGVDSTTAFTAEMLREELRARIRLFDENDNKIEGDLVDEDDSVPPPVIEDDLKSSSHNSPPKWNLYDVLGKGRKNVTSGPSSTSSVRDADDDDDDPTLTTGLRQRKTPKEGNNEATTSSWTIVREEDLDSNSDDNDDDDEKMLLRKDPIEFFYGHNRELKIAQRDAQNALAGYIQAANQAAALLTLLRETK</sequence>
<protein>
    <submittedName>
        <fullName evidence="2">Uncharacterized protein</fullName>
    </submittedName>
</protein>
<feature type="compositionally biased region" description="Polar residues" evidence="1">
    <location>
        <begin position="128"/>
        <end position="139"/>
    </location>
</feature>
<dbReference type="EMBL" id="KV784353">
    <property type="protein sequence ID" value="OEU22470.1"/>
    <property type="molecule type" value="Genomic_DNA"/>
</dbReference>
<evidence type="ECO:0000256" key="1">
    <source>
        <dbReference type="SAM" id="MobiDB-lite"/>
    </source>
</evidence>
<keyword evidence="3" id="KW-1185">Reference proteome</keyword>
<accession>A0A1E7FWE2</accession>
<proteinExistence type="predicted"/>
<evidence type="ECO:0000313" key="2">
    <source>
        <dbReference type="EMBL" id="OEU22470.1"/>
    </source>
</evidence>
<dbReference type="OrthoDB" id="10570419at2759"/>
<dbReference type="AlphaFoldDB" id="A0A1E7FWE2"/>
<organism evidence="2 3">
    <name type="scientific">Fragilariopsis cylindrus CCMP1102</name>
    <dbReference type="NCBI Taxonomy" id="635003"/>
    <lineage>
        <taxon>Eukaryota</taxon>
        <taxon>Sar</taxon>
        <taxon>Stramenopiles</taxon>
        <taxon>Ochrophyta</taxon>
        <taxon>Bacillariophyta</taxon>
        <taxon>Bacillariophyceae</taxon>
        <taxon>Bacillariophycidae</taxon>
        <taxon>Bacillariales</taxon>
        <taxon>Bacillariaceae</taxon>
        <taxon>Fragilariopsis</taxon>
    </lineage>
</organism>
<gene>
    <name evidence="2" type="ORF">FRACYDRAFT_232626</name>
</gene>
<reference evidence="2 3" key="1">
    <citation type="submission" date="2016-09" db="EMBL/GenBank/DDBJ databases">
        <title>Extensive genetic diversity and differential bi-allelic expression allows diatom success in the polar Southern Ocean.</title>
        <authorList>
            <consortium name="DOE Joint Genome Institute"/>
            <person name="Mock T."/>
            <person name="Otillar R.P."/>
            <person name="Strauss J."/>
            <person name="Dupont C."/>
            <person name="Frickenhaus S."/>
            <person name="Maumus F."/>
            <person name="Mcmullan M."/>
            <person name="Sanges R."/>
            <person name="Schmutz J."/>
            <person name="Toseland A."/>
            <person name="Valas R."/>
            <person name="Veluchamy A."/>
            <person name="Ward B.J."/>
            <person name="Allen A."/>
            <person name="Barry K."/>
            <person name="Falciatore A."/>
            <person name="Ferrante M."/>
            <person name="Fortunato A.E."/>
            <person name="Gloeckner G."/>
            <person name="Gruber A."/>
            <person name="Hipkin R."/>
            <person name="Janech M."/>
            <person name="Kroth P."/>
            <person name="Leese F."/>
            <person name="Lindquist E."/>
            <person name="Lyon B.R."/>
            <person name="Martin J."/>
            <person name="Mayer C."/>
            <person name="Parker M."/>
            <person name="Quesneville H."/>
            <person name="Raymond J."/>
            <person name="Uhlig C."/>
            <person name="Valentin K.U."/>
            <person name="Worden A.Z."/>
            <person name="Armbrust E.V."/>
            <person name="Bowler C."/>
            <person name="Green B."/>
            <person name="Moulton V."/>
            <person name="Van Oosterhout C."/>
            <person name="Grigoriev I."/>
        </authorList>
    </citation>
    <scope>NUCLEOTIDE SEQUENCE [LARGE SCALE GENOMIC DNA]</scope>
    <source>
        <strain evidence="2 3">CCMP1102</strain>
    </source>
</reference>
<evidence type="ECO:0000313" key="3">
    <source>
        <dbReference type="Proteomes" id="UP000095751"/>
    </source>
</evidence>
<feature type="region of interest" description="Disordered" evidence="1">
    <location>
        <begin position="87"/>
        <end position="193"/>
    </location>
</feature>
<dbReference type="Proteomes" id="UP000095751">
    <property type="component" value="Unassembled WGS sequence"/>
</dbReference>